<dbReference type="EMBL" id="DRNO01000005">
    <property type="protein sequence ID" value="HFC03241.1"/>
    <property type="molecule type" value="Genomic_DNA"/>
</dbReference>
<dbReference type="Gene3D" id="1.10.101.10">
    <property type="entry name" value="PGBD-like superfamily/PGBD"/>
    <property type="match status" value="2"/>
</dbReference>
<evidence type="ECO:0000256" key="1">
    <source>
        <dbReference type="SAM" id="MobiDB-lite"/>
    </source>
</evidence>
<protein>
    <submittedName>
        <fullName evidence="3">Peptidoglycan-binding protein</fullName>
    </submittedName>
</protein>
<evidence type="ECO:0000259" key="2">
    <source>
        <dbReference type="Pfam" id="PF01471"/>
    </source>
</evidence>
<dbReference type="AlphaFoldDB" id="A0A7V2SKJ0"/>
<dbReference type="SUPFAM" id="SSF47090">
    <property type="entry name" value="PGBD-like"/>
    <property type="match status" value="2"/>
</dbReference>
<sequence length="257" mass="28405">MKKMTAIATAVLITMGGVETLEASFGDAVVGGVVGGVVGSVITNEIYHSGRRHHRTTHRRTTRRTYKAPVATDEMKIQQALRSLGYYRGPIDGQINSFESRTAIKEFNRAYEISDTAYMSPQERDALVYLGTLLEFDRNLAAQGTDRRSRTRRVQTALKILGFYTGKVDGSSGPMTRRAIAEYRRANGLPAGYTLGYEDEYRLIDTAKRSNDNYIQETLASLKRLGAGNARQPQPRGPAVQPRQPVILQPAPTQAPV</sequence>
<proteinExistence type="predicted"/>
<organism evidence="3">
    <name type="scientific">Nitratifractor salsuginis</name>
    <dbReference type="NCBI Taxonomy" id="269261"/>
    <lineage>
        <taxon>Bacteria</taxon>
        <taxon>Pseudomonadati</taxon>
        <taxon>Campylobacterota</taxon>
        <taxon>Epsilonproteobacteria</taxon>
        <taxon>Campylobacterales</taxon>
        <taxon>Sulfurovaceae</taxon>
        <taxon>Nitratifractor</taxon>
    </lineage>
</organism>
<feature type="non-terminal residue" evidence="3">
    <location>
        <position position="257"/>
    </location>
</feature>
<dbReference type="Proteomes" id="UP000885722">
    <property type="component" value="Unassembled WGS sequence"/>
</dbReference>
<feature type="domain" description="Peptidoglycan binding-like" evidence="2">
    <location>
        <begin position="76"/>
        <end position="127"/>
    </location>
</feature>
<feature type="domain" description="Peptidoglycan binding-like" evidence="2">
    <location>
        <begin position="149"/>
        <end position="191"/>
    </location>
</feature>
<reference evidence="3" key="1">
    <citation type="journal article" date="2020" name="mSystems">
        <title>Genome- and Community-Level Interaction Insights into Carbon Utilization and Element Cycling Functions of Hydrothermarchaeota in Hydrothermal Sediment.</title>
        <authorList>
            <person name="Zhou Z."/>
            <person name="Liu Y."/>
            <person name="Xu W."/>
            <person name="Pan J."/>
            <person name="Luo Z.H."/>
            <person name="Li M."/>
        </authorList>
    </citation>
    <scope>NUCLEOTIDE SEQUENCE [LARGE SCALE GENOMIC DNA]</scope>
    <source>
        <strain evidence="3">HyVt-513</strain>
    </source>
</reference>
<name>A0A7V2SKJ0_9BACT</name>
<gene>
    <name evidence="3" type="ORF">ENJ74_00065</name>
</gene>
<accession>A0A7V2SKJ0</accession>
<dbReference type="InterPro" id="IPR036365">
    <property type="entry name" value="PGBD-like_sf"/>
</dbReference>
<evidence type="ECO:0000313" key="3">
    <source>
        <dbReference type="EMBL" id="HFC03241.1"/>
    </source>
</evidence>
<dbReference type="InterPro" id="IPR002477">
    <property type="entry name" value="Peptidoglycan-bd-like"/>
</dbReference>
<comment type="caution">
    <text evidence="3">The sequence shown here is derived from an EMBL/GenBank/DDBJ whole genome shotgun (WGS) entry which is preliminary data.</text>
</comment>
<feature type="region of interest" description="Disordered" evidence="1">
    <location>
        <begin position="225"/>
        <end position="257"/>
    </location>
</feature>
<dbReference type="Pfam" id="PF01471">
    <property type="entry name" value="PG_binding_1"/>
    <property type="match status" value="2"/>
</dbReference>
<dbReference type="InterPro" id="IPR036366">
    <property type="entry name" value="PGBDSf"/>
</dbReference>